<dbReference type="SUPFAM" id="SSF47384">
    <property type="entry name" value="Homodimeric domain of signal transducing histidine kinase"/>
    <property type="match status" value="1"/>
</dbReference>
<evidence type="ECO:0000256" key="1">
    <source>
        <dbReference type="ARBA" id="ARBA00000085"/>
    </source>
</evidence>
<dbReference type="PROSITE" id="PS50112">
    <property type="entry name" value="PAS"/>
    <property type="match status" value="1"/>
</dbReference>
<dbReference type="Pfam" id="PF00512">
    <property type="entry name" value="HisKA"/>
    <property type="match status" value="1"/>
</dbReference>
<dbReference type="PANTHER" id="PTHR43304:SF1">
    <property type="entry name" value="PAC DOMAIN-CONTAINING PROTEIN"/>
    <property type="match status" value="1"/>
</dbReference>
<dbReference type="Gene3D" id="3.30.450.40">
    <property type="match status" value="1"/>
</dbReference>
<evidence type="ECO:0000259" key="8">
    <source>
        <dbReference type="PROSITE" id="PS50112"/>
    </source>
</evidence>
<keyword evidence="4" id="KW-0808">Transferase</keyword>
<evidence type="ECO:0000259" key="7">
    <source>
        <dbReference type="PROSITE" id="PS50109"/>
    </source>
</evidence>
<keyword evidence="6" id="KW-1133">Transmembrane helix</keyword>
<dbReference type="PRINTS" id="PR00344">
    <property type="entry name" value="BCTRLSENSOR"/>
</dbReference>
<dbReference type="EC" id="2.7.13.3" evidence="2"/>
<dbReference type="Proteomes" id="UP000011744">
    <property type="component" value="Unassembled WGS sequence"/>
</dbReference>
<dbReference type="CDD" id="cd00130">
    <property type="entry name" value="PAS"/>
    <property type="match status" value="1"/>
</dbReference>
<dbReference type="PROSITE" id="PS50109">
    <property type="entry name" value="HIS_KIN"/>
    <property type="match status" value="1"/>
</dbReference>
<dbReference type="InterPro" id="IPR005467">
    <property type="entry name" value="His_kinase_dom"/>
</dbReference>
<dbReference type="InterPro" id="IPR000014">
    <property type="entry name" value="PAS"/>
</dbReference>
<feature type="transmembrane region" description="Helical" evidence="6">
    <location>
        <begin position="161"/>
        <end position="182"/>
    </location>
</feature>
<dbReference type="SMART" id="SM00387">
    <property type="entry name" value="HATPase_c"/>
    <property type="match status" value="1"/>
</dbReference>
<dbReference type="Gene3D" id="1.10.287.130">
    <property type="match status" value="1"/>
</dbReference>
<keyword evidence="6" id="KW-0472">Membrane</keyword>
<evidence type="ECO:0000313" key="10">
    <source>
        <dbReference type="Proteomes" id="UP000011744"/>
    </source>
</evidence>
<keyword evidence="3" id="KW-0597">Phosphoprotein</keyword>
<dbReference type="AlphaFoldDB" id="M3A457"/>
<keyword evidence="6" id="KW-0812">Transmembrane</keyword>
<evidence type="ECO:0000256" key="5">
    <source>
        <dbReference type="ARBA" id="ARBA00022777"/>
    </source>
</evidence>
<dbReference type="EMBL" id="AONQ01000128">
    <property type="protein sequence ID" value="EME67618.1"/>
    <property type="molecule type" value="Genomic_DNA"/>
</dbReference>
<comment type="caution">
    <text evidence="9">The sequence shown here is derived from an EMBL/GenBank/DDBJ whole genome shotgun (WGS) entry which is preliminary data.</text>
</comment>
<dbReference type="PANTHER" id="PTHR43304">
    <property type="entry name" value="PHYTOCHROME-LIKE PROTEIN CPH1"/>
    <property type="match status" value="1"/>
</dbReference>
<dbReference type="InterPro" id="IPR036890">
    <property type="entry name" value="HATPase_C_sf"/>
</dbReference>
<dbReference type="InterPro" id="IPR003018">
    <property type="entry name" value="GAF"/>
</dbReference>
<dbReference type="InterPro" id="IPR035965">
    <property type="entry name" value="PAS-like_dom_sf"/>
</dbReference>
<keyword evidence="10" id="KW-1185">Reference proteome</keyword>
<organism evidence="9 10">
    <name type="scientific">Paramagnetospirillum caucaseum</name>
    <dbReference type="NCBI Taxonomy" id="1244869"/>
    <lineage>
        <taxon>Bacteria</taxon>
        <taxon>Pseudomonadati</taxon>
        <taxon>Pseudomonadota</taxon>
        <taxon>Alphaproteobacteria</taxon>
        <taxon>Rhodospirillales</taxon>
        <taxon>Magnetospirillaceae</taxon>
        <taxon>Paramagnetospirillum</taxon>
    </lineage>
</organism>
<comment type="catalytic activity">
    <reaction evidence="1">
        <text>ATP + protein L-histidine = ADP + protein N-phospho-L-histidine.</text>
        <dbReference type="EC" id="2.7.13.3"/>
    </reaction>
</comment>
<dbReference type="Pfam" id="PF11845">
    <property type="entry name" value="Tll0287-like"/>
    <property type="match status" value="1"/>
</dbReference>
<dbReference type="SUPFAM" id="SSF55874">
    <property type="entry name" value="ATPase domain of HSP90 chaperone/DNA topoisomerase II/histidine kinase"/>
    <property type="match status" value="1"/>
</dbReference>
<evidence type="ECO:0000256" key="6">
    <source>
        <dbReference type="SAM" id="Phobius"/>
    </source>
</evidence>
<dbReference type="CDD" id="cd00082">
    <property type="entry name" value="HisKA"/>
    <property type="match status" value="1"/>
</dbReference>
<dbReference type="FunFam" id="3.30.565.10:FF:000006">
    <property type="entry name" value="Sensor histidine kinase WalK"/>
    <property type="match status" value="1"/>
</dbReference>
<dbReference type="Pfam" id="PF13426">
    <property type="entry name" value="PAS_9"/>
    <property type="match status" value="1"/>
</dbReference>
<dbReference type="InterPro" id="IPR003594">
    <property type="entry name" value="HATPase_dom"/>
</dbReference>
<dbReference type="InterPro" id="IPR021796">
    <property type="entry name" value="Tll0287-like_dom"/>
</dbReference>
<dbReference type="eggNOG" id="COG4251">
    <property type="taxonomic scope" value="Bacteria"/>
</dbReference>
<evidence type="ECO:0000256" key="3">
    <source>
        <dbReference type="ARBA" id="ARBA00022553"/>
    </source>
</evidence>
<dbReference type="Gene3D" id="3.30.450.20">
    <property type="entry name" value="PAS domain"/>
    <property type="match status" value="1"/>
</dbReference>
<dbReference type="STRING" id="1244869.H261_22613"/>
<dbReference type="GO" id="GO:0000155">
    <property type="term" value="F:phosphorelay sensor kinase activity"/>
    <property type="evidence" value="ECO:0007669"/>
    <property type="project" value="InterPro"/>
</dbReference>
<dbReference type="InterPro" id="IPR003661">
    <property type="entry name" value="HisK_dim/P_dom"/>
</dbReference>
<dbReference type="PATRIC" id="fig|1244869.3.peg.4422"/>
<dbReference type="Pfam" id="PF02518">
    <property type="entry name" value="HATPase_c"/>
    <property type="match status" value="1"/>
</dbReference>
<dbReference type="Pfam" id="PF13185">
    <property type="entry name" value="GAF_2"/>
    <property type="match status" value="1"/>
</dbReference>
<feature type="domain" description="Histidine kinase" evidence="7">
    <location>
        <begin position="518"/>
        <end position="729"/>
    </location>
</feature>
<proteinExistence type="predicted"/>
<dbReference type="Gene3D" id="3.30.565.10">
    <property type="entry name" value="Histidine kinase-like ATPase, C-terminal domain"/>
    <property type="match status" value="1"/>
</dbReference>
<dbReference type="SUPFAM" id="SSF55785">
    <property type="entry name" value="PYP-like sensor domain (PAS domain)"/>
    <property type="match status" value="1"/>
</dbReference>
<name>M3A457_9PROT</name>
<dbReference type="SMART" id="SM00065">
    <property type="entry name" value="GAF"/>
    <property type="match status" value="1"/>
</dbReference>
<accession>M3A457</accession>
<evidence type="ECO:0000313" key="9">
    <source>
        <dbReference type="EMBL" id="EME67618.1"/>
    </source>
</evidence>
<evidence type="ECO:0000256" key="2">
    <source>
        <dbReference type="ARBA" id="ARBA00012438"/>
    </source>
</evidence>
<sequence length="729" mass="81451">MQTDIGFRHWVASHGGVYVAPDAQTSPNPYLNVPDRDVVTTNGKHLTLMNPAYVLRQLMQSGFVAKGRITSMKPLNPENAPDEWEHQALLLLEQGETEVTEKVLSNGKAAVRVMAPIRVEQSCLTCHGDQGYKVGDLRGGIDVTIPLEKSNEIASTEIKRLALNHAIFWALVMSGIGLMWGIGKSHIRKHELLTKRHLITQFSIDRAEEPVYWINESGLISYVNDSACSLLGYDEREMLNLHASELNPDHPREKWAEHWRSLKEERFLRFDATLKRKDGSTLPVEISANYLSHEGQEFDVAFVRDMSSHKEATVKIAHLTDIYAALSQTNKAIIRSKSRQELFDAIVRISVDFGHFRMAWIGVVDDASRAIVPVAWAGEGIAYLDGLKVSADADSPYGQGPSGQCIRAGEHRVAENFFGTQITAPWQKRAAFFNFNSSAAFPLKNQGKTIGTLSLYSDVPEFFTDDLIELLTEMTDEISFALDRMDLEASHRQHEAEQKELVERLMASNTELERFAYVASHDLQEPLRTIVSFTQLLDRHLGDKLPPEDRENFEFVVGAAKRMGLLINDLLAFSRVSAKGVSFSRISLTAACSAAQDNLREVISQNHAEITVGQLPEVIGDDVQLMQVFQNLIGNAVKFRHPDRKPQISIDAEQKDGKWQIAVRDNGIGIADTTQDIFEIFRRLHAGNQYPGSGVGLAICKRIITQHGGQIWVEPEPGHGATFRFTLPV</sequence>
<dbReference type="eggNOG" id="COG2203">
    <property type="taxonomic scope" value="Bacteria"/>
</dbReference>
<keyword evidence="5 9" id="KW-0418">Kinase</keyword>
<dbReference type="InterPro" id="IPR036097">
    <property type="entry name" value="HisK_dim/P_sf"/>
</dbReference>
<dbReference type="InterPro" id="IPR052162">
    <property type="entry name" value="Sensor_kinase/Photoreceptor"/>
</dbReference>
<dbReference type="InterPro" id="IPR004358">
    <property type="entry name" value="Sig_transdc_His_kin-like_C"/>
</dbReference>
<gene>
    <name evidence="9" type="ORF">H261_22613</name>
</gene>
<evidence type="ECO:0000256" key="4">
    <source>
        <dbReference type="ARBA" id="ARBA00022679"/>
    </source>
</evidence>
<dbReference type="InterPro" id="IPR029016">
    <property type="entry name" value="GAF-like_dom_sf"/>
</dbReference>
<dbReference type="Gene3D" id="3.30.450.290">
    <property type="match status" value="1"/>
</dbReference>
<dbReference type="SMART" id="SM00388">
    <property type="entry name" value="HisKA"/>
    <property type="match status" value="1"/>
</dbReference>
<dbReference type="NCBIfam" id="TIGR00229">
    <property type="entry name" value="sensory_box"/>
    <property type="match status" value="1"/>
</dbReference>
<protein>
    <recommendedName>
        <fullName evidence="2">histidine kinase</fullName>
        <ecNumber evidence="2">2.7.13.3</ecNumber>
    </recommendedName>
</protein>
<reference evidence="9 10" key="1">
    <citation type="journal article" date="2014" name="Genome Announc.">
        <title>Draft Genome Sequence of Magnetospirillum sp. Strain SO-1, a Freshwater Magnetotactic Bacterium Isolated from the Ol'khovka River, Russia.</title>
        <authorList>
            <person name="Grouzdev D.S."/>
            <person name="Dziuba M.V."/>
            <person name="Sukhacheva M.S."/>
            <person name="Mardanov A.V."/>
            <person name="Beletskiy A.V."/>
            <person name="Kuznetsov B.B."/>
            <person name="Skryabin K.G."/>
        </authorList>
    </citation>
    <scope>NUCLEOTIDE SEQUENCE [LARGE SCALE GENOMIC DNA]</scope>
    <source>
        <strain evidence="9 10">SO-1</strain>
    </source>
</reference>
<feature type="domain" description="PAS" evidence="8">
    <location>
        <begin position="204"/>
        <end position="240"/>
    </location>
</feature>
<dbReference type="SUPFAM" id="SSF55781">
    <property type="entry name" value="GAF domain-like"/>
    <property type="match status" value="1"/>
</dbReference>